<keyword evidence="2" id="KW-0175">Coiled coil</keyword>
<dbReference type="CDD" id="cd21037">
    <property type="entry name" value="MLKL_NTD"/>
    <property type="match status" value="1"/>
</dbReference>
<feature type="domain" description="Nephrocystin 3-like N-terminal" evidence="4">
    <location>
        <begin position="248"/>
        <end position="409"/>
    </location>
</feature>
<dbReference type="InterPro" id="IPR036537">
    <property type="entry name" value="Adaptor_Cbl_N_dom_sf"/>
</dbReference>
<dbReference type="InParanoid" id="G4TXX7"/>
<gene>
    <name evidence="5" type="ORF">PIIN_11890</name>
</gene>
<dbReference type="HOGENOM" id="CLU_000288_6_5_1"/>
<comment type="caution">
    <text evidence="5">The sequence shown here is derived from an EMBL/GenBank/DDBJ whole genome shotgun (WGS) entry which is preliminary data.</text>
</comment>
<evidence type="ECO:0000256" key="1">
    <source>
        <dbReference type="ARBA" id="ARBA00022737"/>
    </source>
</evidence>
<proteinExistence type="predicted"/>
<dbReference type="Gene3D" id="3.40.50.300">
    <property type="entry name" value="P-loop containing nucleotide triphosphate hydrolases"/>
    <property type="match status" value="1"/>
</dbReference>
<dbReference type="InterPro" id="IPR056884">
    <property type="entry name" value="NPHP3-like_N"/>
</dbReference>
<feature type="region of interest" description="Disordered" evidence="3">
    <location>
        <begin position="1"/>
        <end position="32"/>
    </location>
</feature>
<dbReference type="EMBL" id="CAFZ01000634">
    <property type="protein sequence ID" value="CCA76170.1"/>
    <property type="molecule type" value="Genomic_DNA"/>
</dbReference>
<protein>
    <submittedName>
        <fullName evidence="5">Related to archipelago beta form (F-box-WD40 repeat protein)</fullName>
    </submittedName>
</protein>
<name>G4TXX7_SERID</name>
<dbReference type="InterPro" id="IPR027417">
    <property type="entry name" value="P-loop_NTPase"/>
</dbReference>
<feature type="coiled-coil region" evidence="2">
    <location>
        <begin position="85"/>
        <end position="112"/>
    </location>
</feature>
<evidence type="ECO:0000256" key="2">
    <source>
        <dbReference type="SAM" id="Coils"/>
    </source>
</evidence>
<sequence length="468" mass="52833">MRAFSKLVGKSKKSQANKEDLPRYSASSLQEDPSLKGDKLMDTANIFLEFTANIAEASDVLGPLKAACKATQTVIGIIQGVKNNREDWSEIIQRLQDYLSAIEEQITLLKGENTSGPLDEAFSRPLTRYVKHLEDLHKRIVDRTEQQRSKSLGRFAEISTIKIDAGDIQKFNRDIEAQHRQFMDALNVYTANRVQVIQHDTETIKHDTKTIKRDMETMLTEADYNTILQMPMVASAASSVHNACLKGTRQAVLQEIWRWAGEETSETPIFWLCDIAGSGKSTVAMSAIEHWKAEGTLGGTFFFSMSNSESSTTDKLCSTIARDLAQHIPELGSYIAKAWKQNPSIQRSSFDEQFRTLISSPLQYQQKRVILVVDAMDECKSRQQRQELVKTLAAAVRESKNLRIFITSRPDPVIERALQPLSIKFKLTDRLHDTIHHDNIDDIATYIHRSLDGQWAVHLGEHCMPNAG</sequence>
<evidence type="ECO:0000313" key="5">
    <source>
        <dbReference type="EMBL" id="CCA76170.1"/>
    </source>
</evidence>
<reference evidence="5 6" key="1">
    <citation type="journal article" date="2011" name="PLoS Pathog.">
        <title>Endophytic Life Strategies Decoded by Genome and Transcriptome Analyses of the Mutualistic Root Symbiont Piriformospora indica.</title>
        <authorList>
            <person name="Zuccaro A."/>
            <person name="Lahrmann U."/>
            <person name="Guldener U."/>
            <person name="Langen G."/>
            <person name="Pfiffi S."/>
            <person name="Biedenkopf D."/>
            <person name="Wong P."/>
            <person name="Samans B."/>
            <person name="Grimm C."/>
            <person name="Basiewicz M."/>
            <person name="Murat C."/>
            <person name="Martin F."/>
            <person name="Kogel K.H."/>
        </authorList>
    </citation>
    <scope>NUCLEOTIDE SEQUENCE [LARGE SCALE GENOMIC DNA]</scope>
    <source>
        <strain evidence="5 6">DSM 11827</strain>
    </source>
</reference>
<keyword evidence="6" id="KW-1185">Reference proteome</keyword>
<dbReference type="AlphaFoldDB" id="G4TXX7"/>
<dbReference type="eggNOG" id="KOG0266">
    <property type="taxonomic scope" value="Eukaryota"/>
</dbReference>
<dbReference type="SUPFAM" id="SSF52540">
    <property type="entry name" value="P-loop containing nucleoside triphosphate hydrolases"/>
    <property type="match status" value="1"/>
</dbReference>
<evidence type="ECO:0000313" key="6">
    <source>
        <dbReference type="Proteomes" id="UP000007148"/>
    </source>
</evidence>
<dbReference type="Gene3D" id="1.20.930.20">
    <property type="entry name" value="Adaptor protein Cbl, N-terminal domain"/>
    <property type="match status" value="1"/>
</dbReference>
<dbReference type="PANTHER" id="PTHR10039">
    <property type="entry name" value="AMELOGENIN"/>
    <property type="match status" value="1"/>
</dbReference>
<evidence type="ECO:0000256" key="3">
    <source>
        <dbReference type="SAM" id="MobiDB-lite"/>
    </source>
</evidence>
<keyword evidence="1" id="KW-0677">Repeat</keyword>
<dbReference type="Pfam" id="PF24883">
    <property type="entry name" value="NPHP3_N"/>
    <property type="match status" value="1"/>
</dbReference>
<accession>G4TXX7</accession>
<dbReference type="Proteomes" id="UP000007148">
    <property type="component" value="Unassembled WGS sequence"/>
</dbReference>
<evidence type="ECO:0000259" key="4">
    <source>
        <dbReference type="Pfam" id="PF24883"/>
    </source>
</evidence>
<organism evidence="5 6">
    <name type="scientific">Serendipita indica (strain DSM 11827)</name>
    <name type="common">Root endophyte fungus</name>
    <name type="synonym">Piriformospora indica</name>
    <dbReference type="NCBI Taxonomy" id="1109443"/>
    <lineage>
        <taxon>Eukaryota</taxon>
        <taxon>Fungi</taxon>
        <taxon>Dikarya</taxon>
        <taxon>Basidiomycota</taxon>
        <taxon>Agaricomycotina</taxon>
        <taxon>Agaricomycetes</taxon>
        <taxon>Sebacinales</taxon>
        <taxon>Serendipitaceae</taxon>
        <taxon>Serendipita</taxon>
    </lineage>
</organism>
<dbReference type="InterPro" id="IPR059179">
    <property type="entry name" value="MLKL-like_MCAfunc"/>
</dbReference>
<dbReference type="GO" id="GO:0007166">
    <property type="term" value="P:cell surface receptor signaling pathway"/>
    <property type="evidence" value="ECO:0007669"/>
    <property type="project" value="InterPro"/>
</dbReference>
<dbReference type="OrthoDB" id="2932404at2759"/>